<feature type="transmembrane region" description="Helical" evidence="2">
    <location>
        <begin position="659"/>
        <end position="685"/>
    </location>
</feature>
<organism evidence="3 4">
    <name type="scientific">Novymonas esmeraldas</name>
    <dbReference type="NCBI Taxonomy" id="1808958"/>
    <lineage>
        <taxon>Eukaryota</taxon>
        <taxon>Discoba</taxon>
        <taxon>Euglenozoa</taxon>
        <taxon>Kinetoplastea</taxon>
        <taxon>Metakinetoplastina</taxon>
        <taxon>Trypanosomatida</taxon>
        <taxon>Trypanosomatidae</taxon>
        <taxon>Novymonas</taxon>
    </lineage>
</organism>
<feature type="transmembrane region" description="Helical" evidence="2">
    <location>
        <begin position="437"/>
        <end position="456"/>
    </location>
</feature>
<feature type="region of interest" description="Disordered" evidence="1">
    <location>
        <begin position="222"/>
        <end position="244"/>
    </location>
</feature>
<accession>A0AAW0ER17</accession>
<dbReference type="AlphaFoldDB" id="A0AAW0ER17"/>
<feature type="transmembrane region" description="Helical" evidence="2">
    <location>
        <begin position="625"/>
        <end position="647"/>
    </location>
</feature>
<evidence type="ECO:0000256" key="2">
    <source>
        <dbReference type="SAM" id="Phobius"/>
    </source>
</evidence>
<name>A0AAW0ER17_9TRYP</name>
<feature type="transmembrane region" description="Helical" evidence="2">
    <location>
        <begin position="592"/>
        <end position="613"/>
    </location>
</feature>
<feature type="transmembrane region" description="Helical" evidence="2">
    <location>
        <begin position="468"/>
        <end position="490"/>
    </location>
</feature>
<feature type="transmembrane region" description="Helical" evidence="2">
    <location>
        <begin position="538"/>
        <end position="562"/>
    </location>
</feature>
<feature type="region of interest" description="Disordered" evidence="1">
    <location>
        <begin position="158"/>
        <end position="195"/>
    </location>
</feature>
<feature type="region of interest" description="Disordered" evidence="1">
    <location>
        <begin position="258"/>
        <end position="298"/>
    </location>
</feature>
<feature type="compositionally biased region" description="Acidic residues" evidence="1">
    <location>
        <begin position="230"/>
        <end position="241"/>
    </location>
</feature>
<evidence type="ECO:0008006" key="5">
    <source>
        <dbReference type="Google" id="ProtNLM"/>
    </source>
</evidence>
<feature type="compositionally biased region" description="Low complexity" evidence="1">
    <location>
        <begin position="174"/>
        <end position="184"/>
    </location>
</feature>
<feature type="compositionally biased region" description="Low complexity" evidence="1">
    <location>
        <begin position="26"/>
        <end position="39"/>
    </location>
</feature>
<feature type="transmembrane region" description="Helical" evidence="2">
    <location>
        <begin position="331"/>
        <end position="354"/>
    </location>
</feature>
<evidence type="ECO:0000313" key="4">
    <source>
        <dbReference type="Proteomes" id="UP001430356"/>
    </source>
</evidence>
<evidence type="ECO:0000313" key="3">
    <source>
        <dbReference type="EMBL" id="KAK7195814.1"/>
    </source>
</evidence>
<keyword evidence="4" id="KW-1185">Reference proteome</keyword>
<feature type="transmembrane region" description="Helical" evidence="2">
    <location>
        <begin position="366"/>
        <end position="391"/>
    </location>
</feature>
<feature type="compositionally biased region" description="Pro residues" evidence="1">
    <location>
        <begin position="162"/>
        <end position="173"/>
    </location>
</feature>
<reference evidence="3 4" key="1">
    <citation type="journal article" date="2021" name="MBio">
        <title>A New Model Trypanosomatid, Novymonas esmeraldas: Genomic Perception of Its 'Candidatus Pandoraea novymonadis' Endosymbiont.</title>
        <authorList>
            <person name="Zakharova A."/>
            <person name="Saura A."/>
            <person name="Butenko A."/>
            <person name="Podesvova L."/>
            <person name="Warmusova S."/>
            <person name="Kostygov A.Y."/>
            <person name="Nenarokova A."/>
            <person name="Lukes J."/>
            <person name="Opperdoes F.R."/>
            <person name="Yurchenko V."/>
        </authorList>
    </citation>
    <scope>NUCLEOTIDE SEQUENCE [LARGE SCALE GENOMIC DNA]</scope>
    <source>
        <strain evidence="3 4">E262AT.01</strain>
    </source>
</reference>
<gene>
    <name evidence="3" type="ORF">NESM_000512500</name>
</gene>
<dbReference type="EMBL" id="JAECZO010000062">
    <property type="protein sequence ID" value="KAK7195814.1"/>
    <property type="molecule type" value="Genomic_DNA"/>
</dbReference>
<comment type="caution">
    <text evidence="3">The sequence shown here is derived from an EMBL/GenBank/DDBJ whole genome shotgun (WGS) entry which is preliminary data.</text>
</comment>
<proteinExistence type="predicted"/>
<sequence>MRTGHVSPSAAADPVRGSHANRMSEASTGTTASGGSAGSHAAAERAVTFATGDHGIVSVNLDDLSSALGVRRADVASQRLMFHARSAPARRNERTLLGSAPAVAPPTPPSPTGARWRDLRHITTTPPLPPRLVHYQRRHSTLRGTQLDADATAHAGALRLTPTPPPLSPPLPLSPSLSSAVPPRLGTPPPPVGASALRTAVARGVSGVPGSVPSLLRREAALRRAPASDDERDADLNDGDDAGAPLLSATVSSLADRSGAGAAAGWHRTPSPAPRASDPTPQHGGAAAGEAVPSATPSRRVHFSEDVIESIHVARQEDEYMRLVVVYSRPWYAYALLGLFGLLLGLSYSSVVYLEERQLGLGDRAMSVGLVLFLVLGIGAAALTAHLVLCWRPDGEEEQSFFEDAEQRSRLPQLWLCCAVFLWGSTAAVTFSRFTSGTVAAVMAVALACHLVAERVHRGDGGDRVTRWDVLGSVTTVVGAVLVEGASVWQEAVAARTAAKDALLIVLWWAVSVSVTGVCWTCFTRELRDMSQRVSQQFLLASSLVVGTAALGIAAYILSVLLSPDGAAVALGADAARALRLSVSALLPCRSFFPDAVVLLGGGLCALASWYVYHSVSFYVDHVASAACMLMGAMLSAVPLAVTRVLRIGWADVAASAPLLWSVVVASVGAVVVELGAVWVVWAGLRYRREVEIRVVVE</sequence>
<keyword evidence="2" id="KW-1133">Transmembrane helix</keyword>
<feature type="transmembrane region" description="Helical" evidence="2">
    <location>
        <begin position="502"/>
        <end position="523"/>
    </location>
</feature>
<protein>
    <recommendedName>
        <fullName evidence="5">Transmembrane protein</fullName>
    </recommendedName>
</protein>
<evidence type="ECO:0000256" key="1">
    <source>
        <dbReference type="SAM" id="MobiDB-lite"/>
    </source>
</evidence>
<keyword evidence="2" id="KW-0812">Transmembrane</keyword>
<dbReference type="Proteomes" id="UP001430356">
    <property type="component" value="Unassembled WGS sequence"/>
</dbReference>
<keyword evidence="2" id="KW-0472">Membrane</keyword>
<feature type="region of interest" description="Disordered" evidence="1">
    <location>
        <begin position="1"/>
        <end position="39"/>
    </location>
</feature>